<dbReference type="InterPro" id="IPR036390">
    <property type="entry name" value="WH_DNA-bd_sf"/>
</dbReference>
<dbReference type="InterPro" id="IPR036388">
    <property type="entry name" value="WH-like_DNA-bd_sf"/>
</dbReference>
<evidence type="ECO:0000313" key="6">
    <source>
        <dbReference type="EMBL" id="MCQ4838421.1"/>
    </source>
</evidence>
<gene>
    <name evidence="6" type="ORF">NE695_00655</name>
</gene>
<dbReference type="SUPFAM" id="SSF53850">
    <property type="entry name" value="Periplasmic binding protein-like II"/>
    <property type="match status" value="1"/>
</dbReference>
<name>A0ABT1RUS7_9FIRM</name>
<dbReference type="InterPro" id="IPR005119">
    <property type="entry name" value="LysR_subst-bd"/>
</dbReference>
<dbReference type="Pfam" id="PF00126">
    <property type="entry name" value="HTH_1"/>
    <property type="match status" value="1"/>
</dbReference>
<evidence type="ECO:0000313" key="7">
    <source>
        <dbReference type="Proteomes" id="UP001524473"/>
    </source>
</evidence>
<keyword evidence="2" id="KW-0805">Transcription regulation</keyword>
<feature type="domain" description="HTH lysR-type" evidence="5">
    <location>
        <begin position="1"/>
        <end position="58"/>
    </location>
</feature>
<dbReference type="Proteomes" id="UP001524473">
    <property type="component" value="Unassembled WGS sequence"/>
</dbReference>
<organism evidence="6 7">
    <name type="scientific">Neglectibacter timonensis</name>
    <dbReference type="NCBI Taxonomy" id="1776382"/>
    <lineage>
        <taxon>Bacteria</taxon>
        <taxon>Bacillati</taxon>
        <taxon>Bacillota</taxon>
        <taxon>Clostridia</taxon>
        <taxon>Eubacteriales</taxon>
        <taxon>Oscillospiraceae</taxon>
        <taxon>Neglectibacter</taxon>
    </lineage>
</organism>
<dbReference type="EMBL" id="JANFZH010000001">
    <property type="protein sequence ID" value="MCQ4838421.1"/>
    <property type="molecule type" value="Genomic_DNA"/>
</dbReference>
<dbReference type="Gene3D" id="3.40.190.290">
    <property type="match status" value="1"/>
</dbReference>
<dbReference type="InterPro" id="IPR000847">
    <property type="entry name" value="LysR_HTH_N"/>
</dbReference>
<dbReference type="PANTHER" id="PTHR30419">
    <property type="entry name" value="HTH-TYPE TRANSCRIPTIONAL REGULATOR YBHD"/>
    <property type="match status" value="1"/>
</dbReference>
<reference evidence="6 7" key="1">
    <citation type="submission" date="2022-06" db="EMBL/GenBank/DDBJ databases">
        <title>Isolation of gut microbiota from human fecal samples.</title>
        <authorList>
            <person name="Pamer E.G."/>
            <person name="Barat B."/>
            <person name="Waligurski E."/>
            <person name="Medina S."/>
            <person name="Paddock L."/>
            <person name="Mostad J."/>
        </authorList>
    </citation>
    <scope>NUCLEOTIDE SEQUENCE [LARGE SCALE GENOMIC DNA]</scope>
    <source>
        <strain evidence="6 7">DFI.9.73</strain>
    </source>
</reference>
<dbReference type="RefSeq" id="WP_256191437.1">
    <property type="nucleotide sequence ID" value="NZ_CATZHN010000012.1"/>
</dbReference>
<dbReference type="Pfam" id="PF03466">
    <property type="entry name" value="LysR_substrate"/>
    <property type="match status" value="1"/>
</dbReference>
<dbReference type="SUPFAM" id="SSF46785">
    <property type="entry name" value="Winged helix' DNA-binding domain"/>
    <property type="match status" value="1"/>
</dbReference>
<protein>
    <submittedName>
        <fullName evidence="6">LysR family transcriptional regulator</fullName>
    </submittedName>
</protein>
<evidence type="ECO:0000256" key="3">
    <source>
        <dbReference type="ARBA" id="ARBA00023125"/>
    </source>
</evidence>
<dbReference type="PANTHER" id="PTHR30419:SF8">
    <property type="entry name" value="NITROGEN ASSIMILATION TRANSCRIPTIONAL ACTIVATOR-RELATED"/>
    <property type="match status" value="1"/>
</dbReference>
<evidence type="ECO:0000256" key="1">
    <source>
        <dbReference type="ARBA" id="ARBA00009437"/>
    </source>
</evidence>
<evidence type="ECO:0000256" key="2">
    <source>
        <dbReference type="ARBA" id="ARBA00023015"/>
    </source>
</evidence>
<dbReference type="InterPro" id="IPR050950">
    <property type="entry name" value="HTH-type_LysR_regulators"/>
</dbReference>
<comment type="similarity">
    <text evidence="1">Belongs to the LysR transcriptional regulatory family.</text>
</comment>
<sequence length="290" mass="32505">MELRVLQYFLAIAREENISRAAESLHLSQPTLSRQLKDMEEELGKQLVIRGSHSVTLTEEGLILRKRAEEIVELVRKAENEIALADKDVAGDICFGVAETDGIRLLAKVIDTMRREHPRVQYHFSSGNAEFVREQLDKGLVDFGLIYGEADKTKYHTLKVPILDRWGVLMRKDAPLAVKETISPKDLVGLPLIVSQQSNGNDPLSEWFGEDWEGLSIIATYNLAMNASILASEGVGYALCFDKLINVTGESNLCFRPLSPAVESKAGIIWKKYQNLPKAPRKFLELLKKA</sequence>
<accession>A0ABT1RUS7</accession>
<keyword evidence="4" id="KW-0804">Transcription</keyword>
<dbReference type="CDD" id="cd05466">
    <property type="entry name" value="PBP2_LTTR_substrate"/>
    <property type="match status" value="1"/>
</dbReference>
<evidence type="ECO:0000259" key="5">
    <source>
        <dbReference type="PROSITE" id="PS50931"/>
    </source>
</evidence>
<evidence type="ECO:0000256" key="4">
    <source>
        <dbReference type="ARBA" id="ARBA00023163"/>
    </source>
</evidence>
<keyword evidence="7" id="KW-1185">Reference proteome</keyword>
<comment type="caution">
    <text evidence="6">The sequence shown here is derived from an EMBL/GenBank/DDBJ whole genome shotgun (WGS) entry which is preliminary data.</text>
</comment>
<dbReference type="Gene3D" id="1.10.10.10">
    <property type="entry name" value="Winged helix-like DNA-binding domain superfamily/Winged helix DNA-binding domain"/>
    <property type="match status" value="1"/>
</dbReference>
<keyword evidence="3" id="KW-0238">DNA-binding</keyword>
<dbReference type="PRINTS" id="PR00039">
    <property type="entry name" value="HTHLYSR"/>
</dbReference>
<dbReference type="PROSITE" id="PS50931">
    <property type="entry name" value="HTH_LYSR"/>
    <property type="match status" value="1"/>
</dbReference>
<proteinExistence type="inferred from homology"/>